<feature type="region of interest" description="Disordered" evidence="1">
    <location>
        <begin position="1"/>
        <end position="79"/>
    </location>
</feature>
<keyword evidence="3" id="KW-1185">Reference proteome</keyword>
<gene>
    <name evidence="2" type="ORF">B9Z19DRAFT_1195003</name>
</gene>
<feature type="compositionally biased region" description="Polar residues" evidence="1">
    <location>
        <begin position="117"/>
        <end position="139"/>
    </location>
</feature>
<dbReference type="AlphaFoldDB" id="A0A2T6ZKQ1"/>
<protein>
    <submittedName>
        <fullName evidence="2">Uncharacterized protein</fullName>
    </submittedName>
</protein>
<feature type="compositionally biased region" description="Polar residues" evidence="1">
    <location>
        <begin position="52"/>
        <end position="64"/>
    </location>
</feature>
<evidence type="ECO:0000313" key="3">
    <source>
        <dbReference type="Proteomes" id="UP000244722"/>
    </source>
</evidence>
<sequence length="250" mass="27422">MSGVRAMQHTLPGDGNSPSSIGEYSPYGELSPYGASNTSYSSLDSIDPRLTQMGSPSQYQQQIGLSGMSPVASPGQLTTAASSPASLHYQNASPAQVTGYTTDSVGSYFYHNPNYPQPSARQRQRPASSPQGWVNSPNQNVNNFVLSPRLPYRPAHYDENQDIEADPSGSGPYVCGCGAKFGRPTDLERHRKTSKKHNKDPRGPACPIDPCNYHSRFTRVDNFKAHYMKQHGMSSDDADEFIREWKDGVE</sequence>
<accession>A0A2T6ZKQ1</accession>
<evidence type="ECO:0000313" key="2">
    <source>
        <dbReference type="EMBL" id="PUU76068.1"/>
    </source>
</evidence>
<dbReference type="EMBL" id="NESQ01000204">
    <property type="protein sequence ID" value="PUU76068.1"/>
    <property type="molecule type" value="Genomic_DNA"/>
</dbReference>
<dbReference type="OrthoDB" id="8922241at2759"/>
<name>A0A2T6ZKQ1_TUBBO</name>
<feature type="region of interest" description="Disordered" evidence="1">
    <location>
        <begin position="111"/>
        <end position="139"/>
    </location>
</feature>
<feature type="compositionally biased region" description="Polar residues" evidence="1">
    <location>
        <begin position="34"/>
        <end position="44"/>
    </location>
</feature>
<proteinExistence type="predicted"/>
<organism evidence="2 3">
    <name type="scientific">Tuber borchii</name>
    <name type="common">White truffle</name>
    <dbReference type="NCBI Taxonomy" id="42251"/>
    <lineage>
        <taxon>Eukaryota</taxon>
        <taxon>Fungi</taxon>
        <taxon>Dikarya</taxon>
        <taxon>Ascomycota</taxon>
        <taxon>Pezizomycotina</taxon>
        <taxon>Pezizomycetes</taxon>
        <taxon>Pezizales</taxon>
        <taxon>Tuberaceae</taxon>
        <taxon>Tuber</taxon>
    </lineage>
</organism>
<dbReference type="Proteomes" id="UP000244722">
    <property type="component" value="Unassembled WGS sequence"/>
</dbReference>
<reference evidence="2 3" key="1">
    <citation type="submission" date="2017-04" db="EMBL/GenBank/DDBJ databases">
        <title>Draft genome sequence of Tuber borchii Vittad., a whitish edible truffle.</title>
        <authorList>
            <consortium name="DOE Joint Genome Institute"/>
            <person name="Murat C."/>
            <person name="Kuo A."/>
            <person name="Barry K.W."/>
            <person name="Clum A."/>
            <person name="Dockter R.B."/>
            <person name="Fauchery L."/>
            <person name="Iotti M."/>
            <person name="Kohler A."/>
            <person name="Labutti K."/>
            <person name="Lindquist E.A."/>
            <person name="Lipzen A."/>
            <person name="Ohm R.A."/>
            <person name="Wang M."/>
            <person name="Grigoriev I.V."/>
            <person name="Zambonelli A."/>
            <person name="Martin F.M."/>
        </authorList>
    </citation>
    <scope>NUCLEOTIDE SEQUENCE [LARGE SCALE GENOMIC DNA]</scope>
    <source>
        <strain evidence="2 3">Tbo3840</strain>
    </source>
</reference>
<comment type="caution">
    <text evidence="2">The sequence shown here is derived from an EMBL/GenBank/DDBJ whole genome shotgun (WGS) entry which is preliminary data.</text>
</comment>
<dbReference type="Gene3D" id="3.30.160.60">
    <property type="entry name" value="Classic Zinc Finger"/>
    <property type="match status" value="1"/>
</dbReference>
<evidence type="ECO:0000256" key="1">
    <source>
        <dbReference type="SAM" id="MobiDB-lite"/>
    </source>
</evidence>